<keyword evidence="1 7" id="KW-0540">Nuclease</keyword>
<dbReference type="InterPro" id="IPR036612">
    <property type="entry name" value="KH_dom_type_1_sf"/>
</dbReference>
<dbReference type="HOGENOM" id="CLU_028328_1_0_9"/>
<dbReference type="InterPro" id="IPR022711">
    <property type="entry name" value="RNase_Y_N"/>
</dbReference>
<reference evidence="11 12" key="1">
    <citation type="submission" date="2011-08" db="EMBL/GenBank/DDBJ databases">
        <title>The Genome Sequence of Johnsonella ignava ATCC 51276.</title>
        <authorList>
            <consortium name="The Broad Institute Genome Sequencing Platform"/>
            <person name="Earl A."/>
            <person name="Ward D."/>
            <person name="Feldgarden M."/>
            <person name="Gevers D."/>
            <person name="Izard J."/>
            <person name="Blanton J.M."/>
            <person name="Baranova O.V."/>
            <person name="Dewhirst F.E."/>
            <person name="Young S.K."/>
            <person name="Zeng Q."/>
            <person name="Gargeya S."/>
            <person name="Fitzgerald M."/>
            <person name="Haas B."/>
            <person name="Abouelleil A."/>
            <person name="Alvarado L."/>
            <person name="Arachchi H.M."/>
            <person name="Berlin A."/>
            <person name="Brown A."/>
            <person name="Chapman S.B."/>
            <person name="Chen Z."/>
            <person name="Dunbar C."/>
            <person name="Freedman E."/>
            <person name="Gearin G."/>
            <person name="Gellesch M."/>
            <person name="Goldberg J."/>
            <person name="Griggs A."/>
            <person name="Gujja S."/>
            <person name="Heiman D."/>
            <person name="Howarth C."/>
            <person name="Larson L."/>
            <person name="Lui A."/>
            <person name="MacDonald P.J.P."/>
            <person name="Montmayeur A."/>
            <person name="Murphy C."/>
            <person name="Neiman D."/>
            <person name="Pearson M."/>
            <person name="Priest M."/>
            <person name="Roberts A."/>
            <person name="Saif S."/>
            <person name="Shea T."/>
            <person name="Shenoy N."/>
            <person name="Sisk P."/>
            <person name="Stolte C."/>
            <person name="Sykes S."/>
            <person name="Wortman J."/>
            <person name="Nusbaum C."/>
            <person name="Birren B."/>
        </authorList>
    </citation>
    <scope>NUCLEOTIDE SEQUENCE [LARGE SCALE GENOMIC DNA]</scope>
    <source>
        <strain evidence="11 12">ATCC 51276</strain>
    </source>
</reference>
<sequence>MSHIIIAVLITAVVAGFLSWISATAYRKKTYEDKIGSAEVKSREIIEEALKTAETKKREALLEAKEESLKTKNELDKEVKERRAELQRYEKRVLVKEENIDKKQETLEKKEISLLTKEEKLSERAKEVESLYEQGMSELENISGLTSDQARQLLLESVEDDIKHDTARLIKEYDKLIKEDSEKKARDYIITAIQRCAADQVAEATVSVVQLPNDEMKGRIIGREGRNIRTLEQMTGVELIIDDTPEAVVLSSFDPVRREVARIALEKLIIDGRIHPARIEEMVEKAQREVDLIMREAGEAAVLESGVHGLHPELVKMLGRMKYRTSYGQNALRHSIEVSAICGILASEVGVDIRMAKRAGLLHDIGKAIDHEVEGSHVQIGAELCRKYKESAIVINAVESHHGDVEADNAISCLVQAADTISAARPGARRETLETYVNRLKQLEDITTSFEGVEKSFAIQAGREVRIMVVPERINDDDMVILAHEIAKRIEEEMQYPGQIKVNVIRESRVSDLAR</sequence>
<keyword evidence="4 7" id="KW-0694">RNA-binding</keyword>
<feature type="coiled-coil region" evidence="9">
    <location>
        <begin position="43"/>
        <end position="120"/>
    </location>
</feature>
<dbReference type="GO" id="GO:0016787">
    <property type="term" value="F:hydrolase activity"/>
    <property type="evidence" value="ECO:0007669"/>
    <property type="project" value="UniProtKB-KW"/>
</dbReference>
<dbReference type="FunFam" id="1.10.3210.10:FF:000003">
    <property type="entry name" value="Ribonuclease Y"/>
    <property type="match status" value="1"/>
</dbReference>
<evidence type="ECO:0000256" key="5">
    <source>
        <dbReference type="ARBA" id="ARBA00061537"/>
    </source>
</evidence>
<dbReference type="HAMAP" id="MF_00335">
    <property type="entry name" value="RNase_Y"/>
    <property type="match status" value="1"/>
</dbReference>
<dbReference type="Pfam" id="PF01966">
    <property type="entry name" value="HD"/>
    <property type="match status" value="1"/>
</dbReference>
<evidence type="ECO:0000313" key="12">
    <source>
        <dbReference type="Proteomes" id="UP000003011"/>
    </source>
</evidence>
<dbReference type="PATRIC" id="fig|679200.3.peg.588"/>
<comment type="caution">
    <text evidence="11">The sequence shown here is derived from an EMBL/GenBank/DDBJ whole genome shotgun (WGS) entry which is preliminary data.</text>
</comment>
<name>G5GG68_9FIRM</name>
<dbReference type="GO" id="GO:0005886">
    <property type="term" value="C:plasma membrane"/>
    <property type="evidence" value="ECO:0007669"/>
    <property type="project" value="UniProtKB-UniRule"/>
</dbReference>
<dbReference type="eggNOG" id="COG1418">
    <property type="taxonomic scope" value="Bacteria"/>
</dbReference>
<evidence type="ECO:0000259" key="10">
    <source>
        <dbReference type="PROSITE" id="PS51831"/>
    </source>
</evidence>
<dbReference type="PANTHER" id="PTHR12826">
    <property type="entry name" value="RIBONUCLEASE Y"/>
    <property type="match status" value="1"/>
</dbReference>
<keyword evidence="2 7" id="KW-0255">Endonuclease</keyword>
<dbReference type="EC" id="3.1.-.-" evidence="7 8"/>
<accession>G5GG68</accession>
<keyword evidence="3 7" id="KW-0378">Hydrolase</keyword>
<dbReference type="NCBIfam" id="TIGR00277">
    <property type="entry name" value="HDIG"/>
    <property type="match status" value="1"/>
</dbReference>
<dbReference type="NCBIfam" id="TIGR03319">
    <property type="entry name" value="RNase_Y"/>
    <property type="match status" value="1"/>
</dbReference>
<dbReference type="PROSITE" id="PS51831">
    <property type="entry name" value="HD"/>
    <property type="match status" value="1"/>
</dbReference>
<evidence type="ECO:0000256" key="2">
    <source>
        <dbReference type="ARBA" id="ARBA00022759"/>
    </source>
</evidence>
<dbReference type="AlphaFoldDB" id="G5GG68"/>
<organism evidence="11 12">
    <name type="scientific">Johnsonella ignava ATCC 51276</name>
    <dbReference type="NCBI Taxonomy" id="679200"/>
    <lineage>
        <taxon>Bacteria</taxon>
        <taxon>Bacillati</taxon>
        <taxon>Bacillota</taxon>
        <taxon>Clostridia</taxon>
        <taxon>Lachnospirales</taxon>
        <taxon>Lachnospiraceae</taxon>
        <taxon>Johnsonella</taxon>
    </lineage>
</organism>
<keyword evidence="9" id="KW-0175">Coiled coil</keyword>
<dbReference type="SMART" id="SM00471">
    <property type="entry name" value="HDc"/>
    <property type="match status" value="1"/>
</dbReference>
<dbReference type="STRING" id="679200.HMPREF9333_00557"/>
<dbReference type="GO" id="GO:0003723">
    <property type="term" value="F:RNA binding"/>
    <property type="evidence" value="ECO:0007669"/>
    <property type="project" value="UniProtKB-UniRule"/>
</dbReference>
<dbReference type="SUPFAM" id="SSF54791">
    <property type="entry name" value="Eukaryotic type KH-domain (KH-domain type I)"/>
    <property type="match status" value="1"/>
</dbReference>
<evidence type="ECO:0000256" key="9">
    <source>
        <dbReference type="SAM" id="Coils"/>
    </source>
</evidence>
<dbReference type="Proteomes" id="UP000003011">
    <property type="component" value="Unassembled WGS sequence"/>
</dbReference>
<evidence type="ECO:0000313" key="11">
    <source>
        <dbReference type="EMBL" id="EHI56278.1"/>
    </source>
</evidence>
<dbReference type="SUPFAM" id="SSF109604">
    <property type="entry name" value="HD-domain/PDEase-like"/>
    <property type="match status" value="1"/>
</dbReference>
<keyword evidence="12" id="KW-1185">Reference proteome</keyword>
<dbReference type="InterPro" id="IPR006675">
    <property type="entry name" value="HDIG_dom"/>
</dbReference>
<dbReference type="SMART" id="SM00322">
    <property type="entry name" value="KH"/>
    <property type="match status" value="1"/>
</dbReference>
<proteinExistence type="inferred from homology"/>
<dbReference type="Gene3D" id="3.30.1370.10">
    <property type="entry name" value="K Homology domain, type 1"/>
    <property type="match status" value="1"/>
</dbReference>
<evidence type="ECO:0000256" key="8">
    <source>
        <dbReference type="NCBIfam" id="TIGR03319"/>
    </source>
</evidence>
<dbReference type="PROSITE" id="PS50084">
    <property type="entry name" value="KH_TYPE_1"/>
    <property type="match status" value="1"/>
</dbReference>
<gene>
    <name evidence="7" type="primary">rny</name>
    <name evidence="11" type="ORF">HMPREF9333_00557</name>
</gene>
<dbReference type="GO" id="GO:0006402">
    <property type="term" value="P:mRNA catabolic process"/>
    <property type="evidence" value="ECO:0007669"/>
    <property type="project" value="UniProtKB-UniRule"/>
</dbReference>
<evidence type="ECO:0000256" key="3">
    <source>
        <dbReference type="ARBA" id="ARBA00022801"/>
    </source>
</evidence>
<comment type="function">
    <text evidence="7">Endoribonuclease that initiates mRNA decay.</text>
</comment>
<dbReference type="InterPro" id="IPR006674">
    <property type="entry name" value="HD_domain"/>
</dbReference>
<dbReference type="Pfam" id="PF00013">
    <property type="entry name" value="KH_1"/>
    <property type="match status" value="1"/>
</dbReference>
<dbReference type="RefSeq" id="WP_005539688.1">
    <property type="nucleotide sequence ID" value="NZ_JH378830.1"/>
</dbReference>
<dbReference type="CDD" id="cd22431">
    <property type="entry name" value="KH-I_RNaseY"/>
    <property type="match status" value="1"/>
</dbReference>
<dbReference type="InterPro" id="IPR017705">
    <property type="entry name" value="Ribonuclease_Y"/>
</dbReference>
<dbReference type="EMBL" id="ACZL01000011">
    <property type="protein sequence ID" value="EHI56278.1"/>
    <property type="molecule type" value="Genomic_DNA"/>
</dbReference>
<dbReference type="InterPro" id="IPR004087">
    <property type="entry name" value="KH_dom"/>
</dbReference>
<feature type="domain" description="HD" evidence="10">
    <location>
        <begin position="331"/>
        <end position="424"/>
    </location>
</feature>
<dbReference type="PANTHER" id="PTHR12826:SF15">
    <property type="entry name" value="RIBONUCLEASE Y"/>
    <property type="match status" value="1"/>
</dbReference>
<evidence type="ECO:0000256" key="7">
    <source>
        <dbReference type="HAMAP-Rule" id="MF_00335"/>
    </source>
</evidence>
<dbReference type="GO" id="GO:0004521">
    <property type="term" value="F:RNA endonuclease activity"/>
    <property type="evidence" value="ECO:0007669"/>
    <property type="project" value="UniProtKB-UniRule"/>
</dbReference>
<dbReference type="InterPro" id="IPR003607">
    <property type="entry name" value="HD/PDEase_dom"/>
</dbReference>
<dbReference type="FunFam" id="3.30.1370.10:FF:000006">
    <property type="entry name" value="Ribonuclease Y"/>
    <property type="match status" value="1"/>
</dbReference>
<protein>
    <recommendedName>
        <fullName evidence="6 7">Ribonuclease Y</fullName>
        <shortName evidence="7">RNase Y</shortName>
        <ecNumber evidence="7 8">3.1.-.-</ecNumber>
    </recommendedName>
</protein>
<dbReference type="Pfam" id="PF12072">
    <property type="entry name" value="RNase_Y_N"/>
    <property type="match status" value="1"/>
</dbReference>
<comment type="similarity">
    <text evidence="5 7">Belongs to the RNase Y family.</text>
</comment>
<dbReference type="Gene3D" id="1.10.3210.10">
    <property type="entry name" value="Hypothetical protein af1432"/>
    <property type="match status" value="1"/>
</dbReference>
<evidence type="ECO:0000256" key="1">
    <source>
        <dbReference type="ARBA" id="ARBA00022722"/>
    </source>
</evidence>
<dbReference type="OrthoDB" id="9803205at2"/>
<evidence type="ECO:0000256" key="6">
    <source>
        <dbReference type="ARBA" id="ARBA00073072"/>
    </source>
</evidence>
<evidence type="ECO:0000256" key="4">
    <source>
        <dbReference type="ARBA" id="ARBA00022884"/>
    </source>
</evidence>
<dbReference type="InterPro" id="IPR004088">
    <property type="entry name" value="KH_dom_type_1"/>
</dbReference>